<dbReference type="InterPro" id="IPR011622">
    <property type="entry name" value="7TMR_DISM_rcpt_extracell_dom2"/>
</dbReference>
<feature type="region of interest" description="Disordered" evidence="4">
    <location>
        <begin position="528"/>
        <end position="548"/>
    </location>
</feature>
<dbReference type="InterPro" id="IPR018060">
    <property type="entry name" value="HTH_AraC"/>
</dbReference>
<keyword evidence="8" id="KW-1185">Reference proteome</keyword>
<feature type="transmembrane region" description="Helical" evidence="5">
    <location>
        <begin position="260"/>
        <end position="279"/>
    </location>
</feature>
<protein>
    <submittedName>
        <fullName evidence="7">DNA-binding helix-turn-helix protein</fullName>
    </submittedName>
</protein>
<keyword evidence="5" id="KW-0812">Transmembrane</keyword>
<reference evidence="7" key="1">
    <citation type="submission" date="2013-04" db="EMBL/GenBank/DDBJ databases">
        <authorList>
            <person name="Harkins D.M."/>
            <person name="Durkin A.S."/>
            <person name="Selengut J.D."/>
            <person name="Sanka R."/>
            <person name="DePew J."/>
            <person name="Purushe J."/>
            <person name="Ahmed A."/>
            <person name="van der Linden H."/>
            <person name="Goris M.G.A."/>
            <person name="Hartskeerl R.A."/>
            <person name="Vinetz J.M."/>
            <person name="Sutton G.G."/>
            <person name="Nelson W.C."/>
            <person name="Fouts D.E."/>
        </authorList>
    </citation>
    <scope>NUCLEOTIDE SEQUENCE [LARGE SCALE GENOMIC DNA]</scope>
    <source>
        <strain evidence="7">BUT 6</strain>
    </source>
</reference>
<evidence type="ECO:0000256" key="3">
    <source>
        <dbReference type="ARBA" id="ARBA00023163"/>
    </source>
</evidence>
<feature type="transmembrane region" description="Helical" evidence="5">
    <location>
        <begin position="317"/>
        <end position="334"/>
    </location>
</feature>
<dbReference type="EMBL" id="AKWZ02000010">
    <property type="protein sequence ID" value="EPG73012.1"/>
    <property type="molecule type" value="Genomic_DNA"/>
</dbReference>
<dbReference type="Proteomes" id="UP000014540">
    <property type="component" value="Unassembled WGS sequence"/>
</dbReference>
<comment type="caution">
    <text evidence="7">The sequence shown here is derived from an EMBL/GenBank/DDBJ whole genome shotgun (WGS) entry which is preliminary data.</text>
</comment>
<dbReference type="PANTHER" id="PTHR43280:SF29">
    <property type="entry name" value="ARAC-FAMILY TRANSCRIPTIONAL REGULATOR"/>
    <property type="match status" value="1"/>
</dbReference>
<dbReference type="GO" id="GO:0043565">
    <property type="term" value="F:sequence-specific DNA binding"/>
    <property type="evidence" value="ECO:0007669"/>
    <property type="project" value="InterPro"/>
</dbReference>
<feature type="transmembrane region" description="Helical" evidence="5">
    <location>
        <begin position="380"/>
        <end position="401"/>
    </location>
</feature>
<dbReference type="AlphaFoldDB" id="S3VY34"/>
<dbReference type="PANTHER" id="PTHR43280">
    <property type="entry name" value="ARAC-FAMILY TRANSCRIPTIONAL REGULATOR"/>
    <property type="match status" value="1"/>
</dbReference>
<sequence length="548" mass="63658">MKIRKYFLSLISLFFILLSLFPEIIFADSISITPISPDVLNVSSQAEYRYRGTEVIGCSSAGLKKVRGLEWHTNPIPDTLRVRRTSFGNWLRFTFKNESENEIDKRLTFFSTNLSRIESCAFSAEGKFEQGLYLPNNDQNFRKFFVSVFPSFSIRLRPGEVKTFYYYIYSTEDITYVNFPVKLQDRKTLETGESLRKAFTIFIFLLTAFSSALAVGYWLRRKRMVFLTLNVHIFVSIFSFYFLHVKSFILFWGITGRIVAYPYFLFQAASYISLFPFLLSAERIWNGKQKFNWFSLPAPLFGFSFLLIPISEPVFEYRILILSASAALTIYFFIKFHKPILRSGKPVILAYLFSWVVFFLLNLAKSLYHFDFYPYNEIAIFSFVFFAPFHSILAGFCLYLITAEEDFDAQRPRLGNRKSTVSSLEVGSLVSRIRALIQEDKIYLKNSLKEEHLAKELGIGIHQLSEIINVEFKTNFPSLMNQYRIQEAKKLLLLAPKLSITEVRVRSGFSSKSAFNLEFKKLTGLSPNGYRQSNDNRMNEENSLNELL</sequence>
<evidence type="ECO:0000256" key="5">
    <source>
        <dbReference type="SAM" id="Phobius"/>
    </source>
</evidence>
<dbReference type="GO" id="GO:0003700">
    <property type="term" value="F:DNA-binding transcription factor activity"/>
    <property type="evidence" value="ECO:0007669"/>
    <property type="project" value="InterPro"/>
</dbReference>
<dbReference type="STRING" id="1193011.LEP1GSC058_3906"/>
<gene>
    <name evidence="7" type="ORF">LEP1GSC058_3906</name>
</gene>
<dbReference type="Pfam" id="PF12833">
    <property type="entry name" value="HTH_18"/>
    <property type="match status" value="1"/>
</dbReference>
<organism evidence="7 8">
    <name type="scientific">Leptospira fainei serovar Hurstbridge str. BUT 6</name>
    <dbReference type="NCBI Taxonomy" id="1193011"/>
    <lineage>
        <taxon>Bacteria</taxon>
        <taxon>Pseudomonadati</taxon>
        <taxon>Spirochaetota</taxon>
        <taxon>Spirochaetia</taxon>
        <taxon>Leptospirales</taxon>
        <taxon>Leptospiraceae</taxon>
        <taxon>Leptospira</taxon>
    </lineage>
</organism>
<dbReference type="SUPFAM" id="SSF46689">
    <property type="entry name" value="Homeodomain-like"/>
    <property type="match status" value="1"/>
</dbReference>
<evidence type="ECO:0000259" key="6">
    <source>
        <dbReference type="PROSITE" id="PS01124"/>
    </source>
</evidence>
<dbReference type="PROSITE" id="PS01124">
    <property type="entry name" value="HTH_ARAC_FAMILY_2"/>
    <property type="match status" value="1"/>
</dbReference>
<accession>S3VY34</accession>
<dbReference type="Gene3D" id="1.10.10.60">
    <property type="entry name" value="Homeodomain-like"/>
    <property type="match status" value="1"/>
</dbReference>
<name>S3VY34_9LEPT</name>
<dbReference type="SMART" id="SM00342">
    <property type="entry name" value="HTH_ARAC"/>
    <property type="match status" value="1"/>
</dbReference>
<keyword evidence="1" id="KW-0805">Transcription regulation</keyword>
<dbReference type="OrthoDB" id="368621at2"/>
<feature type="transmembrane region" description="Helical" evidence="5">
    <location>
        <begin position="231"/>
        <end position="254"/>
    </location>
</feature>
<dbReference type="InterPro" id="IPR009057">
    <property type="entry name" value="Homeodomain-like_sf"/>
</dbReference>
<feature type="domain" description="HTH araC/xylS-type" evidence="6">
    <location>
        <begin position="431"/>
        <end position="533"/>
    </location>
</feature>
<keyword evidence="5" id="KW-1133">Transmembrane helix</keyword>
<dbReference type="Pfam" id="PF07696">
    <property type="entry name" value="7TMR-DISMED2"/>
    <property type="match status" value="1"/>
</dbReference>
<dbReference type="RefSeq" id="WP_016549506.1">
    <property type="nucleotide sequence ID" value="NZ_AKWZ02000010.1"/>
</dbReference>
<proteinExistence type="predicted"/>
<evidence type="ECO:0000256" key="4">
    <source>
        <dbReference type="SAM" id="MobiDB-lite"/>
    </source>
</evidence>
<evidence type="ECO:0000256" key="2">
    <source>
        <dbReference type="ARBA" id="ARBA00023125"/>
    </source>
</evidence>
<keyword evidence="5" id="KW-0472">Membrane</keyword>
<keyword evidence="2 7" id="KW-0238">DNA-binding</keyword>
<evidence type="ECO:0000313" key="8">
    <source>
        <dbReference type="Proteomes" id="UP000014540"/>
    </source>
</evidence>
<feature type="transmembrane region" description="Helical" evidence="5">
    <location>
        <begin position="198"/>
        <end position="219"/>
    </location>
</feature>
<evidence type="ECO:0000256" key="1">
    <source>
        <dbReference type="ARBA" id="ARBA00023015"/>
    </source>
</evidence>
<feature type="transmembrane region" description="Helical" evidence="5">
    <location>
        <begin position="346"/>
        <end position="368"/>
    </location>
</feature>
<keyword evidence="3" id="KW-0804">Transcription</keyword>
<feature type="transmembrane region" description="Helical" evidence="5">
    <location>
        <begin position="291"/>
        <end position="311"/>
    </location>
</feature>
<evidence type="ECO:0000313" key="7">
    <source>
        <dbReference type="EMBL" id="EPG73012.1"/>
    </source>
</evidence>